<feature type="domain" description="AB hydrolase-1" evidence="1">
    <location>
        <begin position="27"/>
        <end position="247"/>
    </location>
</feature>
<dbReference type="PANTHER" id="PTHR43433:SF5">
    <property type="entry name" value="AB HYDROLASE-1 DOMAIN-CONTAINING PROTEIN"/>
    <property type="match status" value="1"/>
</dbReference>
<proteinExistence type="predicted"/>
<dbReference type="PANTHER" id="PTHR43433">
    <property type="entry name" value="HYDROLASE, ALPHA/BETA FOLD FAMILY PROTEIN"/>
    <property type="match status" value="1"/>
</dbReference>
<dbReference type="InterPro" id="IPR050471">
    <property type="entry name" value="AB_hydrolase"/>
</dbReference>
<dbReference type="InterPro" id="IPR029058">
    <property type="entry name" value="AB_hydrolase_fold"/>
</dbReference>
<dbReference type="Gene3D" id="3.40.50.1820">
    <property type="entry name" value="alpha/beta hydrolase"/>
    <property type="match status" value="1"/>
</dbReference>
<dbReference type="SUPFAM" id="SSF53474">
    <property type="entry name" value="alpha/beta-Hydrolases"/>
    <property type="match status" value="1"/>
</dbReference>
<dbReference type="InterPro" id="IPR000073">
    <property type="entry name" value="AB_hydrolase_1"/>
</dbReference>
<dbReference type="Pfam" id="PF00561">
    <property type="entry name" value="Abhydrolase_1"/>
    <property type="match status" value="1"/>
</dbReference>
<gene>
    <name evidence="2" type="ORF">M3M28_06040</name>
</gene>
<evidence type="ECO:0000313" key="2">
    <source>
        <dbReference type="EMBL" id="UQN16003.1"/>
    </source>
</evidence>
<keyword evidence="2" id="KW-0378">Hydrolase</keyword>
<dbReference type="GO" id="GO:0016787">
    <property type="term" value="F:hydrolase activity"/>
    <property type="evidence" value="ECO:0007669"/>
    <property type="project" value="UniProtKB-KW"/>
</dbReference>
<accession>A0ABY4N454</accession>
<dbReference type="PRINTS" id="PR00111">
    <property type="entry name" value="ABHYDROLASE"/>
</dbReference>
<sequence>MTTHHREGFAPTDDGAEVSWTSHGEGPALLLLSGQGSTHRGWLHVVPTLAERHRVVLYDHRGVGRSTMGDRGRYTTRSFALDALAVLDAVGVERADVYGHSMGGRVAQWLAIDHPGRVDRLVLASTTGGDRLYAERDPAANRALASGDAGRMAPFFFTEPFRGSFPDVVDDFFARDSSISVRRAHFEASRGHDAWDDLQRIAAPTLVLHGADDPVTQAASARELAQRIPHAELQLIPGQLHCPHLESAAAQDLVEAFLHADTK</sequence>
<name>A0ABY4N454_9MICO</name>
<evidence type="ECO:0000259" key="1">
    <source>
        <dbReference type="Pfam" id="PF00561"/>
    </source>
</evidence>
<protein>
    <submittedName>
        <fullName evidence="2">Alpha/beta hydrolase</fullName>
    </submittedName>
</protein>
<organism evidence="2">
    <name type="scientific">Gulosibacter sediminis</name>
    <dbReference type="NCBI Taxonomy" id="1729695"/>
    <lineage>
        <taxon>Bacteria</taxon>
        <taxon>Bacillati</taxon>
        <taxon>Actinomycetota</taxon>
        <taxon>Actinomycetes</taxon>
        <taxon>Micrococcales</taxon>
        <taxon>Microbacteriaceae</taxon>
        <taxon>Gulosibacter</taxon>
    </lineage>
</organism>
<reference evidence="2" key="1">
    <citation type="submission" date="2022-05" db="EMBL/GenBank/DDBJ databases">
        <title>Complete genome sequence of toluene-degrading Gulosibacter sediminis strain ACHW.36C.</title>
        <authorList>
            <person name="Wai A.C."/>
            <person name="Lai G.K."/>
            <person name="Griffin S.D."/>
            <person name="Leung F.C."/>
        </authorList>
    </citation>
    <scope>NUCLEOTIDE SEQUENCE [LARGE SCALE GENOMIC DNA]</scope>
    <source>
        <strain evidence="2">ACHW.36C</strain>
    </source>
</reference>
<dbReference type="EMBL" id="CP097160">
    <property type="protein sequence ID" value="UQN16003.1"/>
    <property type="molecule type" value="Genomic_DNA"/>
</dbReference>